<reference evidence="2" key="2">
    <citation type="submission" date="2022-01" db="EMBL/GenBank/DDBJ databases">
        <authorList>
            <person name="Yamashiro T."/>
            <person name="Shiraishi A."/>
            <person name="Satake H."/>
            <person name="Nakayama K."/>
        </authorList>
    </citation>
    <scope>NUCLEOTIDE SEQUENCE</scope>
</reference>
<reference evidence="2" key="1">
    <citation type="journal article" date="2022" name="Int. J. Mol. Sci.">
        <title>Draft Genome of Tanacetum Coccineum: Genomic Comparison of Closely Related Tanacetum-Family Plants.</title>
        <authorList>
            <person name="Yamashiro T."/>
            <person name="Shiraishi A."/>
            <person name="Nakayama K."/>
            <person name="Satake H."/>
        </authorList>
    </citation>
    <scope>NUCLEOTIDE SEQUENCE</scope>
</reference>
<organism evidence="2 3">
    <name type="scientific">Tanacetum coccineum</name>
    <dbReference type="NCBI Taxonomy" id="301880"/>
    <lineage>
        <taxon>Eukaryota</taxon>
        <taxon>Viridiplantae</taxon>
        <taxon>Streptophyta</taxon>
        <taxon>Embryophyta</taxon>
        <taxon>Tracheophyta</taxon>
        <taxon>Spermatophyta</taxon>
        <taxon>Magnoliopsida</taxon>
        <taxon>eudicotyledons</taxon>
        <taxon>Gunneridae</taxon>
        <taxon>Pentapetalae</taxon>
        <taxon>asterids</taxon>
        <taxon>campanulids</taxon>
        <taxon>Asterales</taxon>
        <taxon>Asteraceae</taxon>
        <taxon>Asteroideae</taxon>
        <taxon>Anthemideae</taxon>
        <taxon>Anthemidinae</taxon>
        <taxon>Tanacetum</taxon>
    </lineage>
</organism>
<dbReference type="PANTHER" id="PTHR31286:SF99">
    <property type="entry name" value="DUF4283 DOMAIN-CONTAINING PROTEIN"/>
    <property type="match status" value="1"/>
</dbReference>
<dbReference type="InterPro" id="IPR025558">
    <property type="entry name" value="DUF4283"/>
</dbReference>
<name>A0ABQ5GV69_9ASTR</name>
<accession>A0ABQ5GV69</accession>
<evidence type="ECO:0000259" key="1">
    <source>
        <dbReference type="Pfam" id="PF14111"/>
    </source>
</evidence>
<evidence type="ECO:0000313" key="3">
    <source>
        <dbReference type="Proteomes" id="UP001151760"/>
    </source>
</evidence>
<keyword evidence="3" id="KW-1185">Reference proteome</keyword>
<dbReference type="InterPro" id="IPR040256">
    <property type="entry name" value="At4g02000-like"/>
</dbReference>
<gene>
    <name evidence="2" type="ORF">Tco_1053612</name>
</gene>
<evidence type="ECO:0000313" key="2">
    <source>
        <dbReference type="EMBL" id="GJT79270.1"/>
    </source>
</evidence>
<sequence length="473" mass="52825">MSTYLRNMAGYKNTQLKNKSFEEIQMLFDKEMKRVNSFVPMDSEVVEGSGKKIERSIKNKLQLCLEIVPRDDEAVNIIRADGSEKYYKIFSAMLDDFDRQDVLDLYRLGSTPAGNTPGGMSYAIGLSMESDDTMNEDTLVPESFPPLTTPVTTTAGDAPAYGFFLGNKVAYPVVANYVRNTWGKYGLVRSMFRSSTRLFSFQFSSIDGLDAMLENAPWFIQNNPLILKKWHPDESLLKEDASIVPVWVKLYGVHVIAFSEDGLSAIATKMELKDNIVVAMPKITREGHYTCNVYVKYEWKLTRCSSCKVFGHIHGECLKNRGAGEKKIVKKPSQTSRGVLNSVELTIEVSNSNLFDVLNSVDNDAEFGTNGGTTNLVNNRATSSGSSFMNIYNLGEFASNTPIGEKINKIERQICEGKLRLLDNDENSLVPMSIVESNSKVEVVFDEMTNLRISTSGKDRSDKGYGNNSLLEQ</sequence>
<feature type="domain" description="DUF4283" evidence="1">
    <location>
        <begin position="162"/>
        <end position="235"/>
    </location>
</feature>
<comment type="caution">
    <text evidence="2">The sequence shown here is derived from an EMBL/GenBank/DDBJ whole genome shotgun (WGS) entry which is preliminary data.</text>
</comment>
<dbReference type="Proteomes" id="UP001151760">
    <property type="component" value="Unassembled WGS sequence"/>
</dbReference>
<protein>
    <submittedName>
        <fullName evidence="2">ATPase, F1/V1/A1 complex, alpha/beta subunit</fullName>
    </submittedName>
</protein>
<proteinExistence type="predicted"/>
<dbReference type="Pfam" id="PF14111">
    <property type="entry name" value="DUF4283"/>
    <property type="match status" value="1"/>
</dbReference>
<dbReference type="EMBL" id="BQNB010018883">
    <property type="protein sequence ID" value="GJT79270.1"/>
    <property type="molecule type" value="Genomic_DNA"/>
</dbReference>
<dbReference type="PANTHER" id="PTHR31286">
    <property type="entry name" value="GLYCINE-RICH CELL WALL STRUCTURAL PROTEIN 1.8-LIKE"/>
    <property type="match status" value="1"/>
</dbReference>